<evidence type="ECO:0000256" key="2">
    <source>
        <dbReference type="ARBA" id="ARBA00022603"/>
    </source>
</evidence>
<dbReference type="CDD" id="cd02440">
    <property type="entry name" value="AdoMet_MTases"/>
    <property type="match status" value="1"/>
</dbReference>
<evidence type="ECO:0000313" key="12">
    <source>
        <dbReference type="EMBL" id="KAK3308551.1"/>
    </source>
</evidence>
<dbReference type="PANTHER" id="PTHR12753:SF0">
    <property type="entry name" value="ALPHA N-TERMINAL PROTEIN METHYLTRANSFERASE 1"/>
    <property type="match status" value="1"/>
</dbReference>
<dbReference type="PANTHER" id="PTHR12753">
    <property type="entry name" value="AD-003 - RELATED"/>
    <property type="match status" value="1"/>
</dbReference>
<feature type="binding site" evidence="11">
    <location>
        <position position="141"/>
    </location>
    <ligand>
        <name>S-adenosyl-L-methionine</name>
        <dbReference type="ChEBI" id="CHEBI:59789"/>
    </ligand>
</feature>
<dbReference type="EC" id="2.1.1.244" evidence="5"/>
<reference evidence="12" key="2">
    <citation type="submission" date="2023-06" db="EMBL/GenBank/DDBJ databases">
        <authorList>
            <consortium name="Lawrence Berkeley National Laboratory"/>
            <person name="Mondo S.J."/>
            <person name="Hensen N."/>
            <person name="Bonometti L."/>
            <person name="Westerberg I."/>
            <person name="Brannstrom I.O."/>
            <person name="Guillou S."/>
            <person name="Cros-Aarteil S."/>
            <person name="Calhoun S."/>
            <person name="Haridas S."/>
            <person name="Kuo A."/>
            <person name="Pangilinan J."/>
            <person name="Riley R."/>
            <person name="Labutti K."/>
            <person name="Andreopoulos B."/>
            <person name="Lipzen A."/>
            <person name="Chen C."/>
            <person name="Yanf M."/>
            <person name="Daum C."/>
            <person name="Ng V."/>
            <person name="Clum A."/>
            <person name="Steindorff A."/>
            <person name="Ohm R."/>
            <person name="Martin F."/>
            <person name="Silar P."/>
            <person name="Natvig D."/>
            <person name="Lalanne C."/>
            <person name="Gautier V."/>
            <person name="Ament-Velasquez S.L."/>
            <person name="Kruys A."/>
            <person name="Hutchinson M.I."/>
            <person name="Powell A.J."/>
            <person name="Barry K."/>
            <person name="Miller A.N."/>
            <person name="Grigoriev I.V."/>
            <person name="Debuchy R."/>
            <person name="Gladieux P."/>
            <person name="Thoren M.H."/>
            <person name="Johannesson H."/>
        </authorList>
    </citation>
    <scope>NUCLEOTIDE SEQUENCE</scope>
    <source>
        <strain evidence="12">CBS 333.67</strain>
    </source>
</reference>
<evidence type="ECO:0000256" key="8">
    <source>
        <dbReference type="ARBA" id="ARBA00047306"/>
    </source>
</evidence>
<evidence type="ECO:0000256" key="4">
    <source>
        <dbReference type="ARBA" id="ARBA00022691"/>
    </source>
</evidence>
<feature type="binding site" evidence="11">
    <location>
        <position position="83"/>
    </location>
    <ligand>
        <name>S-adenosyl-L-methionine</name>
        <dbReference type="ChEBI" id="CHEBI:59789"/>
    </ligand>
</feature>
<keyword evidence="3" id="KW-0808">Transferase</keyword>
<dbReference type="Gene3D" id="3.40.50.150">
    <property type="entry name" value="Vaccinia Virus protein VP39"/>
    <property type="match status" value="1"/>
</dbReference>
<evidence type="ECO:0000256" key="11">
    <source>
        <dbReference type="PIRSR" id="PIRSR016958-1"/>
    </source>
</evidence>
<keyword evidence="2" id="KW-0489">Methyltransferase</keyword>
<comment type="caution">
    <text evidence="12">The sequence shown here is derived from an EMBL/GenBank/DDBJ whole genome shotgun (WGS) entry which is preliminary data.</text>
</comment>
<keyword evidence="4 11" id="KW-0949">S-adenosyl-L-methionine</keyword>
<evidence type="ECO:0000256" key="9">
    <source>
        <dbReference type="ARBA" id="ARBA00047885"/>
    </source>
</evidence>
<evidence type="ECO:0000256" key="10">
    <source>
        <dbReference type="ARBA" id="ARBA00048167"/>
    </source>
</evidence>
<dbReference type="GO" id="GO:0005737">
    <property type="term" value="C:cytoplasm"/>
    <property type="evidence" value="ECO:0007669"/>
    <property type="project" value="TreeGrafter"/>
</dbReference>
<proteinExistence type="inferred from homology"/>
<evidence type="ECO:0000256" key="1">
    <source>
        <dbReference type="ARBA" id="ARBA00009059"/>
    </source>
</evidence>
<comment type="similarity">
    <text evidence="1">Belongs to the methyltransferase superfamily. NTM1 family.</text>
</comment>
<dbReference type="EMBL" id="JAUDZG010000002">
    <property type="protein sequence ID" value="KAK3308551.1"/>
    <property type="molecule type" value="Genomic_DNA"/>
</dbReference>
<dbReference type="AlphaFoldDB" id="A0AAJ0M4A9"/>
<evidence type="ECO:0000256" key="5">
    <source>
        <dbReference type="ARBA" id="ARBA00039112"/>
    </source>
</evidence>
<sequence>MAEGNDARNGNVDSLISREHGRKYWEATEANVDGMLGGLPHTDHISRVDIRGSRNFLAKLGIGAKPGQRVAASALEGGAGIGRVTQGLLLDGIAKQVDVIEPIAKFTAAMQGKPGVRSVFNVGLEDWQPTEGAQYDLVWIQWCVVHLTDEQLVEFLKRCKSALNPDGGLIVVKENNSTGGKDEFDDIDSSVTREDGTFRRIFTEAGLRLVQVELQRGLQARGMPALLPVRMYALKPAQ</sequence>
<keyword evidence="13" id="KW-1185">Reference proteome</keyword>
<protein>
    <recommendedName>
        <fullName evidence="6">Alpha N-terminal protein methyltransferase 1</fullName>
        <ecNumber evidence="5">2.1.1.244</ecNumber>
    </recommendedName>
    <alternativeName>
        <fullName evidence="7">X-Pro-Lys N-terminal protein methyltransferase 1</fullName>
    </alternativeName>
</protein>
<dbReference type="GeneID" id="87886592"/>
<dbReference type="Pfam" id="PF05891">
    <property type="entry name" value="Methyltransf_PK"/>
    <property type="match status" value="1"/>
</dbReference>
<dbReference type="InterPro" id="IPR008576">
    <property type="entry name" value="MeTrfase_NTM1"/>
</dbReference>
<accession>A0AAJ0M4A9</accession>
<dbReference type="SUPFAM" id="SSF53335">
    <property type="entry name" value="S-adenosyl-L-methionine-dependent methyltransferases"/>
    <property type="match status" value="1"/>
</dbReference>
<feature type="binding site" evidence="11">
    <location>
        <position position="78"/>
    </location>
    <ligand>
        <name>S-adenosyl-L-methionine</name>
        <dbReference type="ChEBI" id="CHEBI:59789"/>
    </ligand>
</feature>
<reference evidence="12" key="1">
    <citation type="journal article" date="2023" name="Mol. Phylogenet. Evol.">
        <title>Genome-scale phylogeny and comparative genomics of the fungal order Sordariales.</title>
        <authorList>
            <person name="Hensen N."/>
            <person name="Bonometti L."/>
            <person name="Westerberg I."/>
            <person name="Brannstrom I.O."/>
            <person name="Guillou S."/>
            <person name="Cros-Aarteil S."/>
            <person name="Calhoun S."/>
            <person name="Haridas S."/>
            <person name="Kuo A."/>
            <person name="Mondo S."/>
            <person name="Pangilinan J."/>
            <person name="Riley R."/>
            <person name="LaButti K."/>
            <person name="Andreopoulos B."/>
            <person name="Lipzen A."/>
            <person name="Chen C."/>
            <person name="Yan M."/>
            <person name="Daum C."/>
            <person name="Ng V."/>
            <person name="Clum A."/>
            <person name="Steindorff A."/>
            <person name="Ohm R.A."/>
            <person name="Martin F."/>
            <person name="Silar P."/>
            <person name="Natvig D.O."/>
            <person name="Lalanne C."/>
            <person name="Gautier V."/>
            <person name="Ament-Velasquez S.L."/>
            <person name="Kruys A."/>
            <person name="Hutchinson M.I."/>
            <person name="Powell A.J."/>
            <person name="Barry K."/>
            <person name="Miller A.N."/>
            <person name="Grigoriev I.V."/>
            <person name="Debuchy R."/>
            <person name="Gladieux P."/>
            <person name="Hiltunen Thoren M."/>
            <person name="Johannesson H."/>
        </authorList>
    </citation>
    <scope>NUCLEOTIDE SEQUENCE</scope>
    <source>
        <strain evidence="12">CBS 333.67</strain>
    </source>
</reference>
<organism evidence="12 13">
    <name type="scientific">Chaetomium strumarium</name>
    <dbReference type="NCBI Taxonomy" id="1170767"/>
    <lineage>
        <taxon>Eukaryota</taxon>
        <taxon>Fungi</taxon>
        <taxon>Dikarya</taxon>
        <taxon>Ascomycota</taxon>
        <taxon>Pezizomycotina</taxon>
        <taxon>Sordariomycetes</taxon>
        <taxon>Sordariomycetidae</taxon>
        <taxon>Sordariales</taxon>
        <taxon>Chaetomiaceae</taxon>
        <taxon>Chaetomium</taxon>
    </lineage>
</organism>
<dbReference type="RefSeq" id="XP_062724331.1">
    <property type="nucleotide sequence ID" value="XM_062867763.1"/>
</dbReference>
<comment type="catalytic activity">
    <reaction evidence="8">
        <text>N-terminal L-seryl-L-prolyl-L-lysyl-[protein] + 3 S-adenosyl-L-methionine = N-terminal N,N,N-trimethyl-L-seryl-L-prolyl-L-lysyl-[protein] + 3 S-adenosyl-L-homocysteine + 3 H(+)</text>
        <dbReference type="Rhea" id="RHEA:54724"/>
        <dbReference type="Rhea" id="RHEA-COMP:13789"/>
        <dbReference type="Rhea" id="RHEA-COMP:13973"/>
        <dbReference type="ChEBI" id="CHEBI:15378"/>
        <dbReference type="ChEBI" id="CHEBI:57856"/>
        <dbReference type="ChEBI" id="CHEBI:59789"/>
        <dbReference type="ChEBI" id="CHEBI:138061"/>
        <dbReference type="ChEBI" id="CHEBI:138317"/>
        <dbReference type="EC" id="2.1.1.244"/>
    </reaction>
</comment>
<dbReference type="InterPro" id="IPR029063">
    <property type="entry name" value="SAM-dependent_MTases_sf"/>
</dbReference>
<comment type="catalytic activity">
    <reaction evidence="10">
        <text>N-terminal L-alanyl-L-prolyl-L-lysyl-[protein] + 3 S-adenosyl-L-methionine = N-terminal N,N,N-trimethyl-L-alanyl-L-prolyl-L-lysyl-[protein] + 3 S-adenosyl-L-homocysteine + 3 H(+)</text>
        <dbReference type="Rhea" id="RHEA:54712"/>
        <dbReference type="Rhea" id="RHEA-COMP:13785"/>
        <dbReference type="Rhea" id="RHEA-COMP:13971"/>
        <dbReference type="ChEBI" id="CHEBI:15378"/>
        <dbReference type="ChEBI" id="CHEBI:57856"/>
        <dbReference type="ChEBI" id="CHEBI:59789"/>
        <dbReference type="ChEBI" id="CHEBI:138057"/>
        <dbReference type="ChEBI" id="CHEBI:138315"/>
        <dbReference type="EC" id="2.1.1.244"/>
    </reaction>
</comment>
<evidence type="ECO:0000256" key="7">
    <source>
        <dbReference type="ARBA" id="ARBA00043129"/>
    </source>
</evidence>
<evidence type="ECO:0000256" key="3">
    <source>
        <dbReference type="ARBA" id="ARBA00022679"/>
    </source>
</evidence>
<dbReference type="PIRSF" id="PIRSF016958">
    <property type="entry name" value="DUF858_MeTrfase_lik"/>
    <property type="match status" value="1"/>
</dbReference>
<evidence type="ECO:0000256" key="6">
    <source>
        <dbReference type="ARBA" id="ARBA00039449"/>
    </source>
</evidence>
<dbReference type="GO" id="GO:0032259">
    <property type="term" value="P:methylation"/>
    <property type="evidence" value="ECO:0007669"/>
    <property type="project" value="UniProtKB-KW"/>
</dbReference>
<comment type="catalytic activity">
    <reaction evidence="9">
        <text>N-terminal L-prolyl-L-prolyl-L-lysyl-[protein] + 2 S-adenosyl-L-methionine = N-terminal N,N-dimethyl-L-prolyl-L-prolyl-L-lysyl-[protein] + 2 S-adenosyl-L-homocysteine + 2 H(+)</text>
        <dbReference type="Rhea" id="RHEA:54736"/>
        <dbReference type="Rhea" id="RHEA-COMP:13787"/>
        <dbReference type="Rhea" id="RHEA-COMP:13974"/>
        <dbReference type="ChEBI" id="CHEBI:15378"/>
        <dbReference type="ChEBI" id="CHEBI:57856"/>
        <dbReference type="ChEBI" id="CHEBI:59789"/>
        <dbReference type="ChEBI" id="CHEBI:138059"/>
        <dbReference type="ChEBI" id="CHEBI:138318"/>
        <dbReference type="EC" id="2.1.1.244"/>
    </reaction>
</comment>
<name>A0AAJ0M4A9_9PEZI</name>
<dbReference type="Proteomes" id="UP001273166">
    <property type="component" value="Unassembled WGS sequence"/>
</dbReference>
<gene>
    <name evidence="12" type="ORF">B0T15DRAFT_509003</name>
</gene>
<evidence type="ECO:0000313" key="13">
    <source>
        <dbReference type="Proteomes" id="UP001273166"/>
    </source>
</evidence>
<dbReference type="GO" id="GO:0071885">
    <property type="term" value="F:N-terminal protein N-methyltransferase activity"/>
    <property type="evidence" value="ECO:0007669"/>
    <property type="project" value="UniProtKB-EC"/>
</dbReference>